<dbReference type="PANTHER" id="PTHR43767">
    <property type="entry name" value="LONG-CHAIN-FATTY-ACID--COA LIGASE"/>
    <property type="match status" value="1"/>
</dbReference>
<dbReference type="EC" id="6.3.2.-" evidence="5"/>
<feature type="domain" description="AMP-binding enzyme C-terminal" evidence="3">
    <location>
        <begin position="199"/>
        <end position="273"/>
    </location>
</feature>
<dbReference type="InterPro" id="IPR045851">
    <property type="entry name" value="AMP-bd_C_sf"/>
</dbReference>
<dbReference type="SUPFAM" id="SSF56801">
    <property type="entry name" value="Acetyl-CoA synthetase-like"/>
    <property type="match status" value="1"/>
</dbReference>
<dbReference type="PANTHER" id="PTHR43767:SF1">
    <property type="entry name" value="NONRIBOSOMAL PEPTIDE SYNTHASE PES1 (EUROFUNG)-RELATED"/>
    <property type="match status" value="1"/>
</dbReference>
<dbReference type="InterPro" id="IPR025110">
    <property type="entry name" value="AMP-bd_C"/>
</dbReference>
<evidence type="ECO:0000313" key="5">
    <source>
        <dbReference type="EMBL" id="COW05197.1"/>
    </source>
</evidence>
<feature type="domain" description="AMP-dependent synthetase/ligase" evidence="2">
    <location>
        <begin position="2"/>
        <end position="147"/>
    </location>
</feature>
<name>A0A655IPT5_MYCTX</name>
<accession>A0A655IPT5</accession>
<protein>
    <submittedName>
        <fullName evidence="5">Bifunctional enzyme MBTA: salicyl-AMP ligase (SAL-AMP ligase) + salicyl-S-ArCP synthetase</fullName>
        <ecNumber evidence="5">6.-.-.-</ecNumber>
        <ecNumber evidence="5">6.3.2.-</ecNumber>
    </submittedName>
</protein>
<proteinExistence type="predicted"/>
<reference evidence="6 7" key="1">
    <citation type="submission" date="2015-03" db="EMBL/GenBank/DDBJ databases">
        <authorList>
            <consortium name="Pathogen Informatics"/>
        </authorList>
    </citation>
    <scope>NUCLEOTIDE SEQUENCE [LARGE SCALE GENOMIC DNA]</scope>
    <source>
        <strain evidence="4 7">C09601061</strain>
        <strain evidence="5 6">G09801536</strain>
    </source>
</reference>
<dbReference type="Proteomes" id="UP000045842">
    <property type="component" value="Unassembled WGS sequence"/>
</dbReference>
<evidence type="ECO:0000259" key="2">
    <source>
        <dbReference type="Pfam" id="PF00501"/>
    </source>
</evidence>
<evidence type="ECO:0000259" key="3">
    <source>
        <dbReference type="Pfam" id="PF13193"/>
    </source>
</evidence>
<gene>
    <name evidence="5" type="primary">mbtA</name>
    <name evidence="4" type="ORF">ERS007657_02036</name>
    <name evidence="5" type="ORF">ERS007679_03004</name>
</gene>
<dbReference type="InterPro" id="IPR050237">
    <property type="entry name" value="ATP-dep_AMP-bd_enzyme"/>
</dbReference>
<evidence type="ECO:0000256" key="1">
    <source>
        <dbReference type="ARBA" id="ARBA00022598"/>
    </source>
</evidence>
<dbReference type="Proteomes" id="UP000046680">
    <property type="component" value="Unassembled WGS sequence"/>
</dbReference>
<dbReference type="EC" id="6.-.-.-" evidence="5"/>
<dbReference type="InterPro" id="IPR000873">
    <property type="entry name" value="AMP-dep_synth/lig_dom"/>
</dbReference>
<dbReference type="Pfam" id="PF00501">
    <property type="entry name" value="AMP-binding"/>
    <property type="match status" value="1"/>
</dbReference>
<sequence length="296" mass="31674">MTVGATAVFAPDPSPEAAFAAIERHGVTVTALVPALAKLWAQSCEWEPVTPKSLRLLQVGGSKLEPEDARRVRTALTPGLQQVFGMAEGLLNFTRIGDPPEVVEHTQGRPLCPADELRIVNADGEPVGPGEEGELLVRGPYTLNGYFAAERDNERCFDPDGFYRSGDLVRRRDDGNLVVTGRVKDVICRAGETIAASDLEEQLLSHPAIFSAAAVGLPDQYLGEKICAAVVFAGAPITLAELNGYLDRRGVAAHTRPDQLVAMPALPTTPIGKIDKRAIVRQLGIATGPVTTQRCH</sequence>
<dbReference type="AlphaFoldDB" id="A0A655IPT5"/>
<dbReference type="EMBL" id="CSAD01000480">
    <property type="protein sequence ID" value="COW05197.1"/>
    <property type="molecule type" value="Genomic_DNA"/>
</dbReference>
<evidence type="ECO:0000313" key="6">
    <source>
        <dbReference type="Proteomes" id="UP000045842"/>
    </source>
</evidence>
<dbReference type="GO" id="GO:0016878">
    <property type="term" value="F:acid-thiol ligase activity"/>
    <property type="evidence" value="ECO:0007669"/>
    <property type="project" value="UniProtKB-ARBA"/>
</dbReference>
<dbReference type="Gene3D" id="3.40.50.12780">
    <property type="entry name" value="N-terminal domain of ligase-like"/>
    <property type="match status" value="1"/>
</dbReference>
<keyword evidence="1 5" id="KW-0436">Ligase</keyword>
<evidence type="ECO:0000313" key="7">
    <source>
        <dbReference type="Proteomes" id="UP000046680"/>
    </source>
</evidence>
<dbReference type="EMBL" id="CGCX01000718">
    <property type="protein sequence ID" value="CFR82305.1"/>
    <property type="molecule type" value="Genomic_DNA"/>
</dbReference>
<dbReference type="FunFam" id="2.30.38.10:FF:000003">
    <property type="entry name" value="Vibriobactin-specific 2,3-dihydroxybenzoate-AMP ligase"/>
    <property type="match status" value="1"/>
</dbReference>
<dbReference type="Pfam" id="PF13193">
    <property type="entry name" value="AMP-binding_C"/>
    <property type="match status" value="1"/>
</dbReference>
<organism evidence="5 6">
    <name type="scientific">Mycobacterium tuberculosis</name>
    <dbReference type="NCBI Taxonomy" id="1773"/>
    <lineage>
        <taxon>Bacteria</taxon>
        <taxon>Bacillati</taxon>
        <taxon>Actinomycetota</taxon>
        <taxon>Actinomycetes</taxon>
        <taxon>Mycobacteriales</taxon>
        <taxon>Mycobacteriaceae</taxon>
        <taxon>Mycobacterium</taxon>
        <taxon>Mycobacterium tuberculosis complex</taxon>
    </lineage>
</organism>
<dbReference type="Gene3D" id="3.30.300.30">
    <property type="match status" value="1"/>
</dbReference>
<dbReference type="InterPro" id="IPR042099">
    <property type="entry name" value="ANL_N_sf"/>
</dbReference>
<evidence type="ECO:0000313" key="4">
    <source>
        <dbReference type="EMBL" id="CFR82305.1"/>
    </source>
</evidence>